<dbReference type="AlphaFoldDB" id="Q9AVX8"/>
<dbReference type="GO" id="GO:0000428">
    <property type="term" value="C:DNA-directed RNA polymerase complex"/>
    <property type="evidence" value="ECO:0007669"/>
    <property type="project" value="UniProtKB-KW"/>
</dbReference>
<dbReference type="RefSeq" id="XP_001713309.1">
    <property type="nucleotide sequence ID" value="XM_001713257.1"/>
</dbReference>
<dbReference type="Proteomes" id="UP000242167">
    <property type="component" value="Nucleomorph 2"/>
</dbReference>
<dbReference type="EMBL" id="AJ010592">
    <property type="protein sequence ID" value="CAC27093.1"/>
    <property type="molecule type" value="Genomic_DNA"/>
</dbReference>
<organism evidence="1 2">
    <name type="scientific">Guillardia theta</name>
    <name type="common">Cryptophyte</name>
    <name type="synonym">Cryptomonas phi</name>
    <dbReference type="NCBI Taxonomy" id="55529"/>
    <lineage>
        <taxon>Eukaryota</taxon>
        <taxon>Cryptophyceae</taxon>
        <taxon>Pyrenomonadales</taxon>
        <taxon>Geminigeraceae</taxon>
        <taxon>Guillardia</taxon>
    </lineage>
</organism>
<reference evidence="1 2" key="1">
    <citation type="journal article" date="2001" name="Nature">
        <title>The highly reduced genome of an enslaved algal nucleus.</title>
        <authorList>
            <person name="Douglas S."/>
            <person name="Zauner S."/>
            <person name="Fraunholz M."/>
            <person name="Beaton M."/>
            <person name="Penny S."/>
            <person name="Deng L."/>
            <person name="Wu X."/>
            <person name="Reith M."/>
            <person name="Cavalier-Smith T."/>
            <person name="Maier U."/>
        </authorList>
    </citation>
    <scope>NUCLEOTIDE SEQUENCE [LARGE SCALE GENOMIC DNA]</scope>
</reference>
<sequence>MNFSLEMIIEYYFKLLEKSNKNALNFYFFFHNRIKKMIYISFHLIFCSLSKKSIFSIYLYWVIKELLLSNINNNEINKLILIIAVNISLSTHSKYLEISKELISKIFFSYELFDYIIGLIKNRLSLKLNSSNIYEFLENIIELFKICLEKVLKEDERFYLIKMEDFFFKVTERIFLSISNIRKHYFGKNQIYLIKNFFSMFKLMNANFYFYKGKILHIIKLKMLFYLIKISENVNDFKKKDFLKLEHTLINSIIQDNYDNSIQYKTSIILFLLFLKKINARSKTSINYLRFINIFLSNENLIKALRIPFILNEMVETLKLFLLNPYKNKYVELLYSSDTTNLFLMFKSIREILLIKLFGKISFFSFGNREIKNLLDSLLFFQFPILKGNSHKTIINTYRNIHLSKLVYMNLDCHMEQSYSEKFLLDNIVILRNQLSHKNIRIFFNDTSRNFRIYDKIDNHTVNFLRKFLFLRGNNGSIVLMDSYQDNNLYNFLSLFVKKGVKLSYRFSVSFSLLLILSILKMLVTYNFKETIDLNVKTILNLMDFVLEQIILSNSSLLNSSFFESLYLLNKIYMLKNKKSSEIIFTATNLLNIKLEHPYKSLWYKIFHNYSEMFEEKISKSDCLKFILEIENWNDLKILKTIRSIFIFLIKNFRMYSNEEFINVLILFEYTSFYHSVDDEFLYIVQCIEKILYDKMNFQARFFEIIFKLLFNINNSDVRLYFNLKLYKLFFYAFGMGNNEFLNFFQNDFFVAINNFLVINIKNCLKIKFNSFQFHLFIDECENINLDFSFIYLIFYKVIRLLIIKIVDQYKNNIDVNNFEFFRVLLNINQEHEYNLIKILFKIEKLMNKLTSEKPIFNLIF</sequence>
<name>Q9AVX8_GUITH</name>
<accession>Q9AVX8</accession>
<evidence type="ECO:0000313" key="1">
    <source>
        <dbReference type="EMBL" id="CAC27093.1"/>
    </source>
</evidence>
<proteinExistence type="predicted"/>
<protein>
    <submittedName>
        <fullName evidence="1">Uncharacterized protein</fullName>
    </submittedName>
</protein>
<dbReference type="GeneID" id="857612"/>
<evidence type="ECO:0000313" key="2">
    <source>
        <dbReference type="Proteomes" id="UP000242167"/>
    </source>
</evidence>